<dbReference type="GO" id="GO:1902201">
    <property type="term" value="P:negative regulation of bacterial-type flagellum-dependent cell motility"/>
    <property type="evidence" value="ECO:0007669"/>
    <property type="project" value="TreeGrafter"/>
</dbReference>
<dbReference type="GeneID" id="96873615"/>
<proteinExistence type="predicted"/>
<evidence type="ECO:0000256" key="1">
    <source>
        <dbReference type="ARBA" id="ARBA00012528"/>
    </source>
</evidence>
<evidence type="ECO:0000259" key="4">
    <source>
        <dbReference type="PROSITE" id="PS50887"/>
    </source>
</evidence>
<dbReference type="STRING" id="45658.VSVS12_01787"/>
<gene>
    <name evidence="5" type="ORF">VSVS05_01409</name>
</gene>
<dbReference type="RefSeq" id="WP_005599165.1">
    <property type="nucleotide sequence ID" value="NZ_CP016414.1"/>
</dbReference>
<dbReference type="InterPro" id="IPR050469">
    <property type="entry name" value="Diguanylate_Cyclase"/>
</dbReference>
<dbReference type="AlphaFoldDB" id="A0A1C7FAW5"/>
<evidence type="ECO:0000313" key="5">
    <source>
        <dbReference type="EMBL" id="ANU36534.1"/>
    </source>
</evidence>
<dbReference type="GO" id="GO:0043709">
    <property type="term" value="P:cell adhesion involved in single-species biofilm formation"/>
    <property type="evidence" value="ECO:0007669"/>
    <property type="project" value="TreeGrafter"/>
</dbReference>
<dbReference type="CDD" id="cd01949">
    <property type="entry name" value="GGDEF"/>
    <property type="match status" value="1"/>
</dbReference>
<dbReference type="GO" id="GO:0052621">
    <property type="term" value="F:diguanylate cyclase activity"/>
    <property type="evidence" value="ECO:0007669"/>
    <property type="project" value="UniProtKB-EC"/>
</dbReference>
<evidence type="ECO:0000313" key="6">
    <source>
        <dbReference type="Proteomes" id="UP000092528"/>
    </source>
</evidence>
<dbReference type="PANTHER" id="PTHR45138">
    <property type="entry name" value="REGULATORY COMPONENTS OF SENSORY TRANSDUCTION SYSTEM"/>
    <property type="match status" value="1"/>
</dbReference>
<dbReference type="PATRIC" id="fig|45658.7.peg.1385"/>
<keyword evidence="5" id="KW-0808">Transferase</keyword>
<dbReference type="InterPro" id="IPR029787">
    <property type="entry name" value="Nucleotide_cyclase"/>
</dbReference>
<comment type="catalytic activity">
    <reaction evidence="2">
        <text>2 GTP = 3',3'-c-di-GMP + 2 diphosphate</text>
        <dbReference type="Rhea" id="RHEA:24898"/>
        <dbReference type="ChEBI" id="CHEBI:33019"/>
        <dbReference type="ChEBI" id="CHEBI:37565"/>
        <dbReference type="ChEBI" id="CHEBI:58805"/>
        <dbReference type="EC" id="2.7.7.65"/>
    </reaction>
</comment>
<dbReference type="PROSITE" id="PS50887">
    <property type="entry name" value="GGDEF"/>
    <property type="match status" value="1"/>
</dbReference>
<reference evidence="5 6" key="1">
    <citation type="submission" date="2016-07" db="EMBL/GenBank/DDBJ databases">
        <title>Genome sequencing of Vibrio scophthalmi strain VS-05, an isolated from Paralichthys olivaceus.</title>
        <authorList>
            <person name="Han H.-J."/>
        </authorList>
    </citation>
    <scope>NUCLEOTIDE SEQUENCE [LARGE SCALE GENOMIC DNA]</scope>
    <source>
        <strain evidence="5 6">VS-05</strain>
    </source>
</reference>
<keyword evidence="3" id="KW-0472">Membrane</keyword>
<dbReference type="EC" id="2.7.7.65" evidence="1"/>
<keyword evidence="3" id="KW-1133">Transmembrane helix</keyword>
<dbReference type="GO" id="GO:0005886">
    <property type="term" value="C:plasma membrane"/>
    <property type="evidence" value="ECO:0007669"/>
    <property type="project" value="TreeGrafter"/>
</dbReference>
<feature type="domain" description="GGDEF" evidence="4">
    <location>
        <begin position="309"/>
        <end position="436"/>
    </location>
</feature>
<sequence>MHKSLSDLFRNHINPIAKLFMATIILVGTAYAIFNAVHLKQLSKSVITDFNQIYSVSRRFAQYYNNTDTINLAKGIYERNGVNIMVSKAGDVKVLSTGINKLRSQLDPITHDNIWTIAIFEHPANYGHFSPLRKEYQERFGSYQSDDVMKRIVKLERLENTFDQFYGCNIKLSEPYQEEGTEQWVRTVYYPVYNAQKLNALLAIDLKNDYIDLVINRFNQEHFTVANTSAALTAYQQPIEIPCTDAEPIMVGFSAWDILQRTLAPSLLIAFLVHFIVVYIKGRQRRITRDKMTGFYRRDFYEPRLNRAHNFSMLIIDIDFFKIINDTHGHKKGDEVISEVTRRIASQIRSTDAAVRWGGEEFVVLFKDMTDDMLYDKAELIREHVADSAISGIDVTISVGGVTLRDSEFNEAYKRADHALYQSKRDGRNRVTIYDENATIL</sequence>
<accession>A0A1C7FAW5</accession>
<keyword evidence="6" id="KW-1185">Reference proteome</keyword>
<name>A0A1C7FAW5_9VIBR</name>
<dbReference type="SUPFAM" id="SSF55073">
    <property type="entry name" value="Nucleotide cyclase"/>
    <property type="match status" value="1"/>
</dbReference>
<dbReference type="InterPro" id="IPR000160">
    <property type="entry name" value="GGDEF_dom"/>
</dbReference>
<dbReference type="EMBL" id="CP016414">
    <property type="protein sequence ID" value="ANU36534.1"/>
    <property type="molecule type" value="Genomic_DNA"/>
</dbReference>
<dbReference type="NCBIfam" id="TIGR00254">
    <property type="entry name" value="GGDEF"/>
    <property type="match status" value="1"/>
</dbReference>
<dbReference type="Pfam" id="PF00990">
    <property type="entry name" value="GGDEF"/>
    <property type="match status" value="1"/>
</dbReference>
<evidence type="ECO:0000256" key="3">
    <source>
        <dbReference type="SAM" id="Phobius"/>
    </source>
</evidence>
<dbReference type="Gene3D" id="3.30.70.270">
    <property type="match status" value="1"/>
</dbReference>
<dbReference type="SMART" id="SM00267">
    <property type="entry name" value="GGDEF"/>
    <property type="match status" value="1"/>
</dbReference>
<feature type="transmembrane region" description="Helical" evidence="3">
    <location>
        <begin position="263"/>
        <end position="282"/>
    </location>
</feature>
<organism evidence="5 6">
    <name type="scientific">Vibrio scophthalmi</name>
    <dbReference type="NCBI Taxonomy" id="45658"/>
    <lineage>
        <taxon>Bacteria</taxon>
        <taxon>Pseudomonadati</taxon>
        <taxon>Pseudomonadota</taxon>
        <taxon>Gammaproteobacteria</taxon>
        <taxon>Vibrionales</taxon>
        <taxon>Vibrionaceae</taxon>
        <taxon>Vibrio</taxon>
    </lineage>
</organism>
<protein>
    <recommendedName>
        <fullName evidence="1">diguanylate cyclase</fullName>
        <ecNumber evidence="1">2.7.7.65</ecNumber>
    </recommendedName>
</protein>
<keyword evidence="3" id="KW-0812">Transmembrane</keyword>
<dbReference type="Proteomes" id="UP000092528">
    <property type="component" value="Chromosome 1"/>
</dbReference>
<dbReference type="InterPro" id="IPR043128">
    <property type="entry name" value="Rev_trsase/Diguanyl_cyclase"/>
</dbReference>
<feature type="transmembrane region" description="Helical" evidence="3">
    <location>
        <begin position="12"/>
        <end position="34"/>
    </location>
</feature>
<evidence type="ECO:0000256" key="2">
    <source>
        <dbReference type="ARBA" id="ARBA00034247"/>
    </source>
</evidence>
<dbReference type="PANTHER" id="PTHR45138:SF9">
    <property type="entry name" value="DIGUANYLATE CYCLASE DGCM-RELATED"/>
    <property type="match status" value="1"/>
</dbReference>